<dbReference type="OrthoDB" id="2658806at2"/>
<feature type="domain" description="DUF3797" evidence="1">
    <location>
        <begin position="1"/>
        <end position="47"/>
    </location>
</feature>
<proteinExistence type="predicted"/>
<dbReference type="EMBL" id="RQPI01000010">
    <property type="protein sequence ID" value="RQW10034.1"/>
    <property type="molecule type" value="Genomic_DNA"/>
</dbReference>
<evidence type="ECO:0000259" key="1">
    <source>
        <dbReference type="Pfam" id="PF12677"/>
    </source>
</evidence>
<accession>A0A3N9P4Q0</accession>
<comment type="caution">
    <text evidence="2">The sequence shown here is derived from an EMBL/GenBank/DDBJ whole genome shotgun (WGS) entry which is preliminary data.</text>
</comment>
<organism evidence="2 3">
    <name type="scientific">Paenibacillus rhizophilus</name>
    <dbReference type="NCBI Taxonomy" id="1850366"/>
    <lineage>
        <taxon>Bacteria</taxon>
        <taxon>Bacillati</taxon>
        <taxon>Bacillota</taxon>
        <taxon>Bacilli</taxon>
        <taxon>Bacillales</taxon>
        <taxon>Paenibacillaceae</taxon>
        <taxon>Paenibacillus</taxon>
    </lineage>
</organism>
<dbReference type="Pfam" id="PF12677">
    <property type="entry name" value="DUF3797"/>
    <property type="match status" value="1"/>
</dbReference>
<dbReference type="InterPro" id="IPR024256">
    <property type="entry name" value="DUF3797"/>
</dbReference>
<gene>
    <name evidence="2" type="ORF">EH198_16500</name>
</gene>
<evidence type="ECO:0000313" key="2">
    <source>
        <dbReference type="EMBL" id="RQW10034.1"/>
    </source>
</evidence>
<dbReference type="Proteomes" id="UP000282529">
    <property type="component" value="Unassembled WGS sequence"/>
</dbReference>
<keyword evidence="3" id="KW-1185">Reference proteome</keyword>
<evidence type="ECO:0000313" key="3">
    <source>
        <dbReference type="Proteomes" id="UP000282529"/>
    </source>
</evidence>
<dbReference type="AlphaFoldDB" id="A0A3N9P4Q0"/>
<reference evidence="2 3" key="1">
    <citation type="submission" date="2018-11" db="EMBL/GenBank/DDBJ databases">
        <title>Genome sequence of strain 7197.</title>
        <authorList>
            <person name="Gao J."/>
            <person name="Sun J."/>
        </authorList>
    </citation>
    <scope>NUCLEOTIDE SEQUENCE [LARGE SCALE GENOMIC DNA]</scope>
    <source>
        <strain evidence="2 3">7197</strain>
    </source>
</reference>
<protein>
    <submittedName>
        <fullName evidence="2">DUF3797 domain-containing protein</fullName>
    </submittedName>
</protein>
<sequence>MNLPETVELMKKYATCPDCGNSNIGNGEGKLEITDDTFTRECKCGYKAVETKTHVHVQGKNYGRINQK</sequence>
<dbReference type="RefSeq" id="WP_124696614.1">
    <property type="nucleotide sequence ID" value="NZ_JBHUFE010000036.1"/>
</dbReference>
<name>A0A3N9P4Q0_9BACL</name>